<feature type="repeat" description="Filamin" evidence="1">
    <location>
        <begin position="194"/>
        <end position="223"/>
    </location>
</feature>
<dbReference type="EMBL" id="JANTQA010000029">
    <property type="protein sequence ID" value="KAJ3442018.1"/>
    <property type="molecule type" value="Genomic_DNA"/>
</dbReference>
<dbReference type="Gene3D" id="2.60.40.10">
    <property type="entry name" value="Immunoglobulins"/>
    <property type="match status" value="1"/>
</dbReference>
<evidence type="ECO:0000313" key="2">
    <source>
        <dbReference type="EMBL" id="KAJ3442018.1"/>
    </source>
</evidence>
<name>A0AAV7ZJY2_9EUKA</name>
<gene>
    <name evidence="2" type="ORF">M0812_14040</name>
</gene>
<accession>A0AAV7ZJY2</accession>
<comment type="caution">
    <text evidence="2">The sequence shown here is derived from an EMBL/GenBank/DDBJ whole genome shotgun (WGS) entry which is preliminary data.</text>
</comment>
<evidence type="ECO:0000313" key="3">
    <source>
        <dbReference type="Proteomes" id="UP001146793"/>
    </source>
</evidence>
<dbReference type="InterPro" id="IPR014756">
    <property type="entry name" value="Ig_E-set"/>
</dbReference>
<dbReference type="PROSITE" id="PS50194">
    <property type="entry name" value="FILAMIN_REPEAT"/>
    <property type="match status" value="1"/>
</dbReference>
<dbReference type="Pfam" id="PF00630">
    <property type="entry name" value="Filamin"/>
    <property type="match status" value="1"/>
</dbReference>
<evidence type="ECO:0000256" key="1">
    <source>
        <dbReference type="PROSITE-ProRule" id="PRU00087"/>
    </source>
</evidence>
<dbReference type="InterPro" id="IPR013783">
    <property type="entry name" value="Ig-like_fold"/>
</dbReference>
<organism evidence="2 3">
    <name type="scientific">Anaeramoeba flamelloides</name>
    <dbReference type="NCBI Taxonomy" id="1746091"/>
    <lineage>
        <taxon>Eukaryota</taxon>
        <taxon>Metamonada</taxon>
        <taxon>Anaeramoebidae</taxon>
        <taxon>Anaeramoeba</taxon>
    </lineage>
</organism>
<dbReference type="Proteomes" id="UP001146793">
    <property type="component" value="Unassembled WGS sequence"/>
</dbReference>
<reference evidence="2" key="1">
    <citation type="submission" date="2022-08" db="EMBL/GenBank/DDBJ databases">
        <title>Novel sulphate-reducing endosymbionts in the free-living metamonad Anaeramoeba.</title>
        <authorList>
            <person name="Jerlstrom-Hultqvist J."/>
            <person name="Cepicka I."/>
            <person name="Gallot-Lavallee L."/>
            <person name="Salas-Leiva D."/>
            <person name="Curtis B.A."/>
            <person name="Zahonova K."/>
            <person name="Pipaliya S."/>
            <person name="Dacks J."/>
            <person name="Roger A.J."/>
        </authorList>
    </citation>
    <scope>NUCLEOTIDE SEQUENCE</scope>
    <source>
        <strain evidence="2">Busselton2</strain>
    </source>
</reference>
<sequence length="280" mass="33449">MVKKNYQKLNELTQYQFKEMNEEITIQQNEKYLKLNKQSNKIQKEIDELNESGMIIKEIEICKKNNDYQQILLNFFKLKKLLPILNINENNNNQLICNSKFDKINLISNDLKDNLKNCKLNLPFDPNKIKISMPNEIKLKKKLQFSILLKNQLNKTINTQEFNPKAEILKSNSNEIITKTSKFQEGTNQELIGEYLFQEEGEYQINFTIDNKKITQSPFHLKVIDQSYFFDESEILQKENNRKFNHILEKWIKEAGCDSNMPRRFNSRTDGWEHRTFHEK</sequence>
<dbReference type="InterPro" id="IPR017868">
    <property type="entry name" value="Filamin/ABP280_repeat-like"/>
</dbReference>
<dbReference type="SUPFAM" id="SSF81296">
    <property type="entry name" value="E set domains"/>
    <property type="match status" value="1"/>
</dbReference>
<protein>
    <submittedName>
        <fullName evidence="2">Jitterbug isoform n</fullName>
    </submittedName>
</protein>
<proteinExistence type="predicted"/>
<dbReference type="AlphaFoldDB" id="A0AAV7ZJY2"/>